<reference evidence="2" key="1">
    <citation type="submission" date="2020-10" db="EMBL/GenBank/DDBJ databases">
        <authorList>
            <person name="Kusch S."/>
        </authorList>
    </citation>
    <scope>NUCLEOTIDE SEQUENCE</scope>
    <source>
        <strain evidence="2">SwB9</strain>
    </source>
</reference>
<dbReference type="AlphaFoldDB" id="A0A8H2ZWZ3"/>
<protein>
    <submittedName>
        <fullName evidence="2">52e959a3-6afe-4e38-a263-64857231ca9b</fullName>
    </submittedName>
</protein>
<accession>A0A8H2ZWZ3</accession>
<feature type="region of interest" description="Disordered" evidence="1">
    <location>
        <begin position="30"/>
        <end position="64"/>
    </location>
</feature>
<evidence type="ECO:0000313" key="2">
    <source>
        <dbReference type="EMBL" id="CAD6449236.1"/>
    </source>
</evidence>
<evidence type="ECO:0000313" key="3">
    <source>
        <dbReference type="Proteomes" id="UP000624404"/>
    </source>
</evidence>
<gene>
    <name evidence="2" type="ORF">SCLTRI_LOCUS9029</name>
</gene>
<feature type="compositionally biased region" description="Basic and acidic residues" evidence="1">
    <location>
        <begin position="35"/>
        <end position="62"/>
    </location>
</feature>
<dbReference type="EMBL" id="CAJHIA010000033">
    <property type="protein sequence ID" value="CAD6449236.1"/>
    <property type="molecule type" value="Genomic_DNA"/>
</dbReference>
<comment type="caution">
    <text evidence="2">The sequence shown here is derived from an EMBL/GenBank/DDBJ whole genome shotgun (WGS) entry which is preliminary data.</text>
</comment>
<organism evidence="2 3">
    <name type="scientific">Sclerotinia trifoliorum</name>
    <dbReference type="NCBI Taxonomy" id="28548"/>
    <lineage>
        <taxon>Eukaryota</taxon>
        <taxon>Fungi</taxon>
        <taxon>Dikarya</taxon>
        <taxon>Ascomycota</taxon>
        <taxon>Pezizomycotina</taxon>
        <taxon>Leotiomycetes</taxon>
        <taxon>Helotiales</taxon>
        <taxon>Sclerotiniaceae</taxon>
        <taxon>Sclerotinia</taxon>
    </lineage>
</organism>
<name>A0A8H2ZWZ3_9HELO</name>
<dbReference type="OrthoDB" id="3559802at2759"/>
<sequence length="562" mass="58631">MPNHLTSLFKSAAGIANDVLGNSGNLQRGGLKGKINRDGNGDLLQGKKGEKGENQREEKLQNEDLGLGLGGASIGDEGRLLVGVALGRIEDAVEGGEVGGIGIGTGKIGGMGGRSGRTGGCKNFKLIDMSGSAATNPNEKFPLMPCLRAGDGLDVEVSPTDGLGGFDGKVGEGGCECGSVDEEDGGGRSGIENTEASGLETGGKKHSAINATPASIPLPISSTVSSTNTITTFELEETTTTRIRAFTVPRKPIVTNRRDCLDWKTEYGGYEGLKCGGNGERQKHGERGEGFKSVGSVKSEVIGERKEDRSVRLERERMERVGRDLHHENPLHSHPIQASTISHGTPPTISPLYTSTSSPSINSSKSKSRAFRHSYTVPIHGFHFVGKGVEGPADMESMAGGIGMEGMAGVGDVSTIGRGTARDRYSGNSNPSVSGSGTGGMGIGMGIGSRTGSFLRRASVSFKGLGAGVGIGYMRSSSGGVEGMHAQGWGIHAEKLDSNSNTIPVEFLRGVGGYAGDGMGIGMGGEKIEMDTERRKSDRQSLILPKFEWEDEFVGGNTRKKV</sequence>
<dbReference type="Proteomes" id="UP000624404">
    <property type="component" value="Unassembled WGS sequence"/>
</dbReference>
<proteinExistence type="predicted"/>
<keyword evidence="3" id="KW-1185">Reference proteome</keyword>
<evidence type="ECO:0000256" key="1">
    <source>
        <dbReference type="SAM" id="MobiDB-lite"/>
    </source>
</evidence>